<keyword evidence="3" id="KW-0217">Developmental protein</keyword>
<name>A0A7J6UVL1_THATH</name>
<evidence type="ECO:0000256" key="1">
    <source>
        <dbReference type="ARBA" id="ARBA00004123"/>
    </source>
</evidence>
<dbReference type="PANTHER" id="PTHR31301:SF83">
    <property type="entry name" value="PROTEIN ASYMMETRIC LEAVES 2"/>
    <property type="match status" value="1"/>
</dbReference>
<gene>
    <name evidence="8" type="ORF">FRX31_033911</name>
</gene>
<dbReference type="PROSITE" id="PS50891">
    <property type="entry name" value="LOB"/>
    <property type="match status" value="1"/>
</dbReference>
<evidence type="ECO:0000256" key="4">
    <source>
        <dbReference type="ARBA" id="ARBA00023242"/>
    </source>
</evidence>
<dbReference type="EMBL" id="JABWDY010042662">
    <property type="protein sequence ID" value="KAF5176501.1"/>
    <property type="molecule type" value="Genomic_DNA"/>
</dbReference>
<dbReference type="GO" id="GO:0005634">
    <property type="term" value="C:nucleus"/>
    <property type="evidence" value="ECO:0007669"/>
    <property type="project" value="UniProtKB-SubCell"/>
</dbReference>
<sequence>MSAFGIGNGNGAVNCEYNHDCVTCRTSRRECNGCFFQNYYFLYHLGDYLLVTHTYDPVNLMSMLRSVPPSWRQAAANSLATEATIRHVDPVGGCLGFIQYLEADIKHHEEMLRDVRKQLAEAKGEQPEEDPTPTLPATCYLHQGQSPVNPSTDGGRICDICGQGICEILDPKISSRATAPADSEDSLGTEDEEGTEEDYDADYDEEGTEEDTDADLEDPYDNVYFL</sequence>
<evidence type="ECO:0000256" key="6">
    <source>
        <dbReference type="SAM" id="MobiDB-lite"/>
    </source>
</evidence>
<dbReference type="PANTHER" id="PTHR31301">
    <property type="entry name" value="LOB DOMAIN-CONTAINING PROTEIN 4-RELATED"/>
    <property type="match status" value="1"/>
</dbReference>
<feature type="region of interest" description="Disordered" evidence="6">
    <location>
        <begin position="175"/>
        <end position="226"/>
    </location>
</feature>
<evidence type="ECO:0000313" key="8">
    <source>
        <dbReference type="EMBL" id="KAF5176501.1"/>
    </source>
</evidence>
<dbReference type="AlphaFoldDB" id="A0A7J6UVL1"/>
<dbReference type="Proteomes" id="UP000554482">
    <property type="component" value="Unassembled WGS sequence"/>
</dbReference>
<reference evidence="8 9" key="1">
    <citation type="submission" date="2020-06" db="EMBL/GenBank/DDBJ databases">
        <title>Transcriptomic and genomic resources for Thalictrum thalictroides and T. hernandezii: Facilitating candidate gene discovery in an emerging model plant lineage.</title>
        <authorList>
            <person name="Arias T."/>
            <person name="Riano-Pachon D.M."/>
            <person name="Di Stilio V.S."/>
        </authorList>
    </citation>
    <scope>NUCLEOTIDE SEQUENCE [LARGE SCALE GENOMIC DNA]</scope>
    <source>
        <strain evidence="9">cv. WT478/WT964</strain>
        <tissue evidence="8">Leaves</tissue>
    </source>
</reference>
<evidence type="ECO:0000256" key="5">
    <source>
        <dbReference type="SAM" id="Coils"/>
    </source>
</evidence>
<dbReference type="Pfam" id="PF03195">
    <property type="entry name" value="LOB"/>
    <property type="match status" value="1"/>
</dbReference>
<keyword evidence="9" id="KW-1185">Reference proteome</keyword>
<feature type="coiled-coil region" evidence="5">
    <location>
        <begin position="98"/>
        <end position="125"/>
    </location>
</feature>
<comment type="subcellular location">
    <subcellularLocation>
        <location evidence="1">Nucleus</location>
    </subcellularLocation>
</comment>
<dbReference type="InterPro" id="IPR004883">
    <property type="entry name" value="LOB"/>
</dbReference>
<keyword evidence="4" id="KW-0539">Nucleus</keyword>
<evidence type="ECO:0000313" key="9">
    <source>
        <dbReference type="Proteomes" id="UP000554482"/>
    </source>
</evidence>
<feature type="domain" description="LOB" evidence="7">
    <location>
        <begin position="19"/>
        <end position="119"/>
    </location>
</feature>
<protein>
    <recommendedName>
        <fullName evidence="7">LOB domain-containing protein</fullName>
    </recommendedName>
</protein>
<comment type="caution">
    <text evidence="8">The sequence shown here is derived from an EMBL/GenBank/DDBJ whole genome shotgun (WGS) entry which is preliminary data.</text>
</comment>
<proteinExistence type="inferred from homology"/>
<evidence type="ECO:0000256" key="2">
    <source>
        <dbReference type="ARBA" id="ARBA00005474"/>
    </source>
</evidence>
<accession>A0A7J6UVL1</accession>
<organism evidence="8 9">
    <name type="scientific">Thalictrum thalictroides</name>
    <name type="common">Rue-anemone</name>
    <name type="synonym">Anemone thalictroides</name>
    <dbReference type="NCBI Taxonomy" id="46969"/>
    <lineage>
        <taxon>Eukaryota</taxon>
        <taxon>Viridiplantae</taxon>
        <taxon>Streptophyta</taxon>
        <taxon>Embryophyta</taxon>
        <taxon>Tracheophyta</taxon>
        <taxon>Spermatophyta</taxon>
        <taxon>Magnoliopsida</taxon>
        <taxon>Ranunculales</taxon>
        <taxon>Ranunculaceae</taxon>
        <taxon>Thalictroideae</taxon>
        <taxon>Thalictrum</taxon>
    </lineage>
</organism>
<keyword evidence="5" id="KW-0175">Coiled coil</keyword>
<evidence type="ECO:0000259" key="7">
    <source>
        <dbReference type="PROSITE" id="PS50891"/>
    </source>
</evidence>
<feature type="compositionally biased region" description="Acidic residues" evidence="6">
    <location>
        <begin position="182"/>
        <end position="220"/>
    </location>
</feature>
<comment type="similarity">
    <text evidence="2">Belongs to the LOB domain-containing protein family.</text>
</comment>
<evidence type="ECO:0000256" key="3">
    <source>
        <dbReference type="ARBA" id="ARBA00022473"/>
    </source>
</evidence>